<comment type="caution">
    <text evidence="1">The sequence shown here is derived from an EMBL/GenBank/DDBJ whole genome shotgun (WGS) entry which is preliminary data.</text>
</comment>
<evidence type="ECO:0000313" key="1">
    <source>
        <dbReference type="EMBL" id="KAK8891944.1"/>
    </source>
</evidence>
<name>A0ABR2KLD1_9EUKA</name>
<gene>
    <name evidence="1" type="ORF">M9Y10_029166</name>
</gene>
<dbReference type="EMBL" id="JAPFFF010000004">
    <property type="protein sequence ID" value="KAK8891944.1"/>
    <property type="molecule type" value="Genomic_DNA"/>
</dbReference>
<sequence>MSRIIVEKELNNKSQQSHPQANYVNVFYDALNPNNSNNNNIPPVNASVPVKTNEFLNHTPTNQVPVQDELPRQQNNTSNLNSSQQPVLLTPIIQITPYMPIPPLLEQKNPEPKPNFQTPNIYNASYNILGDEMSAQEVDDLFGNAEKLVGWSYWKINE</sequence>
<evidence type="ECO:0000313" key="2">
    <source>
        <dbReference type="Proteomes" id="UP001470230"/>
    </source>
</evidence>
<keyword evidence="2" id="KW-1185">Reference proteome</keyword>
<dbReference type="Proteomes" id="UP001470230">
    <property type="component" value="Unassembled WGS sequence"/>
</dbReference>
<proteinExistence type="predicted"/>
<accession>A0ABR2KLD1</accession>
<protein>
    <submittedName>
        <fullName evidence="1">Uncharacterized protein</fullName>
    </submittedName>
</protein>
<organism evidence="1 2">
    <name type="scientific">Tritrichomonas musculus</name>
    <dbReference type="NCBI Taxonomy" id="1915356"/>
    <lineage>
        <taxon>Eukaryota</taxon>
        <taxon>Metamonada</taxon>
        <taxon>Parabasalia</taxon>
        <taxon>Tritrichomonadida</taxon>
        <taxon>Tritrichomonadidae</taxon>
        <taxon>Tritrichomonas</taxon>
    </lineage>
</organism>
<reference evidence="1 2" key="1">
    <citation type="submission" date="2024-04" db="EMBL/GenBank/DDBJ databases">
        <title>Tritrichomonas musculus Genome.</title>
        <authorList>
            <person name="Alves-Ferreira E."/>
            <person name="Grigg M."/>
            <person name="Lorenzi H."/>
            <person name="Galac M."/>
        </authorList>
    </citation>
    <scope>NUCLEOTIDE SEQUENCE [LARGE SCALE GENOMIC DNA]</scope>
    <source>
        <strain evidence="1 2">EAF2021</strain>
    </source>
</reference>